<keyword evidence="2" id="KW-0862">Zinc</keyword>
<dbReference type="InterPro" id="IPR013154">
    <property type="entry name" value="ADH-like_N"/>
</dbReference>
<dbReference type="AlphaFoldDB" id="A0A484HDJ9"/>
<dbReference type="InterPro" id="IPR020843">
    <property type="entry name" value="ER"/>
</dbReference>
<feature type="domain" description="Enoyl reductase (ER)" evidence="4">
    <location>
        <begin position="7"/>
        <end position="333"/>
    </location>
</feature>
<dbReference type="Gene3D" id="3.90.180.10">
    <property type="entry name" value="Medium-chain alcohol dehydrogenases, catalytic domain"/>
    <property type="match status" value="1"/>
</dbReference>
<evidence type="ECO:0000256" key="1">
    <source>
        <dbReference type="ARBA" id="ARBA00022723"/>
    </source>
</evidence>
<dbReference type="GO" id="GO:0003939">
    <property type="term" value="F:L-iditol 2-dehydrogenase (NAD+) activity"/>
    <property type="evidence" value="ECO:0007669"/>
    <property type="project" value="UniProtKB-EC"/>
</dbReference>
<proteinExistence type="predicted"/>
<dbReference type="InterPro" id="IPR050129">
    <property type="entry name" value="Zn_alcohol_dh"/>
</dbReference>
<keyword evidence="1" id="KW-0479">Metal-binding</keyword>
<dbReference type="InterPro" id="IPR013149">
    <property type="entry name" value="ADH-like_C"/>
</dbReference>
<dbReference type="PANTHER" id="PTHR43401:SF2">
    <property type="entry name" value="L-THREONINE 3-DEHYDROGENASE"/>
    <property type="match status" value="1"/>
</dbReference>
<dbReference type="Gene3D" id="3.40.50.720">
    <property type="entry name" value="NAD(P)-binding Rossmann-like Domain"/>
    <property type="match status" value="1"/>
</dbReference>
<dbReference type="SUPFAM" id="SSF51735">
    <property type="entry name" value="NAD(P)-binding Rossmann-fold domains"/>
    <property type="match status" value="1"/>
</dbReference>
<dbReference type="PANTHER" id="PTHR43401">
    <property type="entry name" value="L-THREONINE 3-DEHYDROGENASE"/>
    <property type="match status" value="1"/>
</dbReference>
<evidence type="ECO:0000256" key="2">
    <source>
        <dbReference type="ARBA" id="ARBA00022833"/>
    </source>
</evidence>
<dbReference type="EC" id="1.1.1.14" evidence="5"/>
<evidence type="ECO:0000313" key="5">
    <source>
        <dbReference type="EMBL" id="VEN73318.1"/>
    </source>
</evidence>
<name>A0A484HDJ9_9BACT</name>
<dbReference type="Pfam" id="PF08240">
    <property type="entry name" value="ADH_N"/>
    <property type="match status" value="1"/>
</dbReference>
<gene>
    <name evidence="5" type="ORF">EPICR_150034</name>
</gene>
<sequence length="344" mass="37227">MKAAVWRNNRDIRIETFPDPVPGENEALVKVLSSGICGSDVVEWYRLPRAPLVPGHEIGAEVIQVGASVKKIKPGDRVFIAPKAPCMECFHCRSGHHPACCQTHERLPGGLAEYIRVPASLIENGTYLLPDGVTCDQSVFIEPVACAARAWRLAGDRNFRSVMIIGCGMAGLIHIKLAKLKGVPAFASDMDPNRREKALEFGAEAAFDARENVAERLAEANGGKADLVILCASSVPAVAQAWECLENGGVLVFFAAPGPDERVNLPLNDLWTREVSLITSYYCGPPDIAEAMRLIETGAVSVEDMITHRLPLDETPKGFERVLEGGKSIKVIIKPHGDGGMLEN</sequence>
<dbReference type="GO" id="GO:0046872">
    <property type="term" value="F:metal ion binding"/>
    <property type="evidence" value="ECO:0007669"/>
    <property type="project" value="UniProtKB-KW"/>
</dbReference>
<evidence type="ECO:0000256" key="3">
    <source>
        <dbReference type="ARBA" id="ARBA00023002"/>
    </source>
</evidence>
<reference evidence="5" key="1">
    <citation type="submission" date="2019-01" db="EMBL/GenBank/DDBJ databases">
        <authorList>
            <consortium name="Genoscope - CEA"/>
            <person name="William W."/>
        </authorList>
    </citation>
    <scope>NUCLEOTIDE SEQUENCE</scope>
    <source>
        <strain evidence="5">CR-1</strain>
    </source>
</reference>
<dbReference type="SUPFAM" id="SSF50129">
    <property type="entry name" value="GroES-like"/>
    <property type="match status" value="1"/>
</dbReference>
<organism evidence="5">
    <name type="scientific">uncultured Desulfobacteraceae bacterium</name>
    <dbReference type="NCBI Taxonomy" id="218296"/>
    <lineage>
        <taxon>Bacteria</taxon>
        <taxon>Pseudomonadati</taxon>
        <taxon>Thermodesulfobacteriota</taxon>
        <taxon>Desulfobacteria</taxon>
        <taxon>Desulfobacterales</taxon>
        <taxon>Desulfobacteraceae</taxon>
        <taxon>environmental samples</taxon>
    </lineage>
</organism>
<dbReference type="EMBL" id="CAACVI010000007">
    <property type="protein sequence ID" value="VEN73318.1"/>
    <property type="molecule type" value="Genomic_DNA"/>
</dbReference>
<evidence type="ECO:0000259" key="4">
    <source>
        <dbReference type="SMART" id="SM00829"/>
    </source>
</evidence>
<protein>
    <submittedName>
        <fullName evidence="5">Sorbitol dehydrogenase</fullName>
        <ecNumber evidence="5">1.1.1.14</ecNumber>
    </submittedName>
</protein>
<dbReference type="SMART" id="SM00829">
    <property type="entry name" value="PKS_ER"/>
    <property type="match status" value="1"/>
</dbReference>
<keyword evidence="3 5" id="KW-0560">Oxidoreductase</keyword>
<accession>A0A484HDJ9</accession>
<dbReference type="Pfam" id="PF00107">
    <property type="entry name" value="ADH_zinc_N"/>
    <property type="match status" value="1"/>
</dbReference>
<dbReference type="InterPro" id="IPR011032">
    <property type="entry name" value="GroES-like_sf"/>
</dbReference>
<dbReference type="InterPro" id="IPR036291">
    <property type="entry name" value="NAD(P)-bd_dom_sf"/>
</dbReference>